<organism evidence="2 3">
    <name type="scientific">Pyrenophora tritici-repentis</name>
    <dbReference type="NCBI Taxonomy" id="45151"/>
    <lineage>
        <taxon>Eukaryota</taxon>
        <taxon>Fungi</taxon>
        <taxon>Dikarya</taxon>
        <taxon>Ascomycota</taxon>
        <taxon>Pezizomycotina</taxon>
        <taxon>Dothideomycetes</taxon>
        <taxon>Pleosporomycetidae</taxon>
        <taxon>Pleosporales</taxon>
        <taxon>Pleosporineae</taxon>
        <taxon>Pleosporaceae</taxon>
        <taxon>Pyrenophora</taxon>
    </lineage>
</organism>
<gene>
    <name evidence="2" type="ORF">Ptr86124_004014</name>
</gene>
<dbReference type="EMBL" id="NRDI02000004">
    <property type="protein sequence ID" value="KAI1517077.1"/>
    <property type="molecule type" value="Genomic_DNA"/>
</dbReference>
<evidence type="ECO:0000313" key="2">
    <source>
        <dbReference type="EMBL" id="KAI1517077.1"/>
    </source>
</evidence>
<dbReference type="Proteomes" id="UP000249757">
    <property type="component" value="Unassembled WGS sequence"/>
</dbReference>
<evidence type="ECO:0000313" key="3">
    <source>
        <dbReference type="Proteomes" id="UP000249757"/>
    </source>
</evidence>
<accession>A0A922T2F9</accession>
<comment type="caution">
    <text evidence="2">The sequence shown here is derived from an EMBL/GenBank/DDBJ whole genome shotgun (WGS) entry which is preliminary data.</text>
</comment>
<sequence length="248" mass="27492">MSDHYSLNEDPSDELFVPKDEPNAPTPVPANDMTNSTPTSPKITPINATDTETRSIKLSPTPSPSRPPYSQRLTDLFTDYASVLDTTRGPLRTTSDGNLIAEVSGDWLVLATPPHSADDRELALLKKPQPATKLPTLWMPECKNGATAFDNPRTRKPLARLLRNKWTGSDRPPAVEPKTNREEVREEAAKALVGKGERVDEGLLGRIKEEFDTQMREELGIHWYERAVVGLVSREEVLRVVAGLGMET</sequence>
<dbReference type="OrthoDB" id="3748578at2759"/>
<reference evidence="3" key="1">
    <citation type="journal article" date="2022" name="Microb. Genom.">
        <title>A global pangenome for the wheat fungal pathogen Pyrenophora tritici-repentis and prediction of effector protein structural homology.</title>
        <authorList>
            <person name="Moolhuijzen P.M."/>
            <person name="See P.T."/>
            <person name="Shi G."/>
            <person name="Powell H.R."/>
            <person name="Cockram J."/>
            <person name="Jorgensen L.N."/>
            <person name="Benslimane H."/>
            <person name="Strelkov S.E."/>
            <person name="Turner J."/>
            <person name="Liu Z."/>
            <person name="Moffat C.S."/>
        </authorList>
    </citation>
    <scope>NUCLEOTIDE SEQUENCE [LARGE SCALE GENOMIC DNA]</scope>
</reference>
<name>A0A922T2F9_9PLEO</name>
<dbReference type="AlphaFoldDB" id="A0A922T2F9"/>
<proteinExistence type="predicted"/>
<evidence type="ECO:0000256" key="1">
    <source>
        <dbReference type="SAM" id="MobiDB-lite"/>
    </source>
</evidence>
<feature type="region of interest" description="Disordered" evidence="1">
    <location>
        <begin position="1"/>
        <end position="72"/>
    </location>
</feature>
<feature type="compositionally biased region" description="Polar residues" evidence="1">
    <location>
        <begin position="32"/>
        <end position="50"/>
    </location>
</feature>
<keyword evidence="3" id="KW-1185">Reference proteome</keyword>
<protein>
    <submittedName>
        <fullName evidence="2">Uncharacterized protein</fullName>
    </submittedName>
</protein>